<gene>
    <name evidence="3" type="ORF">B0T11DRAFT_142331</name>
</gene>
<keyword evidence="1" id="KW-0539">Nucleus</keyword>
<organism evidence="3 4">
    <name type="scientific">Plectosphaerella cucumerina</name>
    <dbReference type="NCBI Taxonomy" id="40658"/>
    <lineage>
        <taxon>Eukaryota</taxon>
        <taxon>Fungi</taxon>
        <taxon>Dikarya</taxon>
        <taxon>Ascomycota</taxon>
        <taxon>Pezizomycotina</taxon>
        <taxon>Sordariomycetes</taxon>
        <taxon>Hypocreomycetidae</taxon>
        <taxon>Glomerellales</taxon>
        <taxon>Plectosphaerellaceae</taxon>
        <taxon>Plectosphaerella</taxon>
    </lineage>
</organism>
<dbReference type="InterPro" id="IPR001138">
    <property type="entry name" value="Zn2Cys6_DnaBD"/>
</dbReference>
<evidence type="ECO:0000256" key="1">
    <source>
        <dbReference type="ARBA" id="ARBA00023242"/>
    </source>
</evidence>
<accession>A0A8K0TAD0</accession>
<dbReference type="InterPro" id="IPR053175">
    <property type="entry name" value="DHMBA_Reg_Transcription_Factor"/>
</dbReference>
<proteinExistence type="predicted"/>
<evidence type="ECO:0000313" key="3">
    <source>
        <dbReference type="EMBL" id="KAH7347532.1"/>
    </source>
</evidence>
<dbReference type="SUPFAM" id="SSF57701">
    <property type="entry name" value="Zn2/Cys6 DNA-binding domain"/>
    <property type="match status" value="1"/>
</dbReference>
<dbReference type="PROSITE" id="PS00463">
    <property type="entry name" value="ZN2_CY6_FUNGAL_1"/>
    <property type="match status" value="1"/>
</dbReference>
<sequence>MVYCGRPSGGCENCRKQHKRCDEKRPACTRCMRKKQPCAGYRDLSGLIIRDETKRTKAKFSQWQASSREPVPTVEATVVPDTGPVWLHVDLTASWLQPSPEDAAIGYFYHTVLSNLSGGDPTRYLHQQFPVLYAQSNSGSALRLAAEAISYAASRQLMPKAALLCRKRYIEAVNATRSAIQDPIEMTNDHTIYAILLLCGYETMLRDPNVSSTWGAHVDGAAAILRLRGVRAMNSPLGRGLFSFVRKSVVIGHLQTCLPIDEAFSAPEPEVLSNDPESHLVSIAAKIPDLQHQSNVIFSQPQGPSEHEIAALASHARTLEKQISEWRNTLPLIWLYSTAANVTESSGAEFVLEKIHRYHDFYTARVWNFYRVSRLIVQSVLIRALSSSSDPTDPNKHGEIEKIEEQSADLIDQICASVPFLLGLDLAKMQLPAPGHVSAQKNENAAHSGRFSLIWPLHVASSCPSIPEAQRSWMRGHLKAMAEQGEAQARIVCLTKSQILAGGSDIDRFDCV</sequence>
<evidence type="ECO:0000313" key="4">
    <source>
        <dbReference type="Proteomes" id="UP000813385"/>
    </source>
</evidence>
<dbReference type="SMART" id="SM00066">
    <property type="entry name" value="GAL4"/>
    <property type="match status" value="1"/>
</dbReference>
<dbReference type="PANTHER" id="PTHR38791:SF13">
    <property type="entry name" value="ZN(2)-C6 FUNGAL-TYPE DOMAIN-CONTAINING PROTEIN"/>
    <property type="match status" value="1"/>
</dbReference>
<dbReference type="OrthoDB" id="4220372at2759"/>
<dbReference type="PANTHER" id="PTHR38791">
    <property type="entry name" value="ZN(II)2CYS6 TRANSCRIPTION FACTOR (EUROFUNG)-RELATED-RELATED"/>
    <property type="match status" value="1"/>
</dbReference>
<name>A0A8K0TAD0_9PEZI</name>
<dbReference type="Proteomes" id="UP000813385">
    <property type="component" value="Unassembled WGS sequence"/>
</dbReference>
<dbReference type="AlphaFoldDB" id="A0A8K0TAD0"/>
<dbReference type="Gene3D" id="4.10.240.10">
    <property type="entry name" value="Zn(2)-C6 fungal-type DNA-binding domain"/>
    <property type="match status" value="1"/>
</dbReference>
<comment type="caution">
    <text evidence="3">The sequence shown here is derived from an EMBL/GenBank/DDBJ whole genome shotgun (WGS) entry which is preliminary data.</text>
</comment>
<dbReference type="Pfam" id="PF11951">
    <property type="entry name" value="Fungal_trans_2"/>
    <property type="match status" value="1"/>
</dbReference>
<dbReference type="GO" id="GO:0000981">
    <property type="term" value="F:DNA-binding transcription factor activity, RNA polymerase II-specific"/>
    <property type="evidence" value="ECO:0007669"/>
    <property type="project" value="InterPro"/>
</dbReference>
<dbReference type="GO" id="GO:0008270">
    <property type="term" value="F:zinc ion binding"/>
    <property type="evidence" value="ECO:0007669"/>
    <property type="project" value="InterPro"/>
</dbReference>
<dbReference type="InterPro" id="IPR036864">
    <property type="entry name" value="Zn2-C6_fun-type_DNA-bd_sf"/>
</dbReference>
<evidence type="ECO:0000259" key="2">
    <source>
        <dbReference type="PROSITE" id="PS50048"/>
    </source>
</evidence>
<reference evidence="3" key="1">
    <citation type="journal article" date="2021" name="Nat. Commun.">
        <title>Genetic determinants of endophytism in the Arabidopsis root mycobiome.</title>
        <authorList>
            <person name="Mesny F."/>
            <person name="Miyauchi S."/>
            <person name="Thiergart T."/>
            <person name="Pickel B."/>
            <person name="Atanasova L."/>
            <person name="Karlsson M."/>
            <person name="Huettel B."/>
            <person name="Barry K.W."/>
            <person name="Haridas S."/>
            <person name="Chen C."/>
            <person name="Bauer D."/>
            <person name="Andreopoulos W."/>
            <person name="Pangilinan J."/>
            <person name="LaButti K."/>
            <person name="Riley R."/>
            <person name="Lipzen A."/>
            <person name="Clum A."/>
            <person name="Drula E."/>
            <person name="Henrissat B."/>
            <person name="Kohler A."/>
            <person name="Grigoriev I.V."/>
            <person name="Martin F.M."/>
            <person name="Hacquard S."/>
        </authorList>
    </citation>
    <scope>NUCLEOTIDE SEQUENCE</scope>
    <source>
        <strain evidence="3">MPI-CAGE-AT-0016</strain>
    </source>
</reference>
<dbReference type="CDD" id="cd00067">
    <property type="entry name" value="GAL4"/>
    <property type="match status" value="1"/>
</dbReference>
<dbReference type="InterPro" id="IPR021858">
    <property type="entry name" value="Fun_TF"/>
</dbReference>
<dbReference type="PROSITE" id="PS50048">
    <property type="entry name" value="ZN2_CY6_FUNGAL_2"/>
    <property type="match status" value="1"/>
</dbReference>
<protein>
    <submittedName>
        <fullName evidence="3">C6 zinc finger protein</fullName>
    </submittedName>
</protein>
<keyword evidence="4" id="KW-1185">Reference proteome</keyword>
<dbReference type="EMBL" id="JAGPXD010000007">
    <property type="protein sequence ID" value="KAH7347532.1"/>
    <property type="molecule type" value="Genomic_DNA"/>
</dbReference>
<feature type="domain" description="Zn(2)-C6 fungal-type" evidence="2">
    <location>
        <begin position="10"/>
        <end position="38"/>
    </location>
</feature>
<dbReference type="Pfam" id="PF00172">
    <property type="entry name" value="Zn_clus"/>
    <property type="match status" value="1"/>
</dbReference>